<dbReference type="InterPro" id="IPR008900">
    <property type="entry name" value="Zot_N"/>
</dbReference>
<dbReference type="PANTHER" id="PTHR30121">
    <property type="entry name" value="UNCHARACTERIZED PROTEIN YJGR-RELATED"/>
    <property type="match status" value="1"/>
</dbReference>
<dbReference type="InterPro" id="IPR051162">
    <property type="entry name" value="T4SS_component"/>
</dbReference>
<gene>
    <name evidence="3" type="ORF">ENM78_05285</name>
</gene>
<organism evidence="3">
    <name type="scientific">Fervidicoccus fontis</name>
    <dbReference type="NCBI Taxonomy" id="683846"/>
    <lineage>
        <taxon>Archaea</taxon>
        <taxon>Thermoproteota</taxon>
        <taxon>Thermoprotei</taxon>
        <taxon>Fervidicoccales</taxon>
        <taxon>Fervidicoccaceae</taxon>
        <taxon>Fervidicoccus</taxon>
    </lineage>
</organism>
<keyword evidence="3" id="KW-0547">Nucleotide-binding</keyword>
<dbReference type="Pfam" id="PF01935">
    <property type="entry name" value="DUF87"/>
    <property type="match status" value="1"/>
</dbReference>
<dbReference type="PANTHER" id="PTHR30121:SF11">
    <property type="entry name" value="AAA+ ATPASE DOMAIN-CONTAINING PROTEIN"/>
    <property type="match status" value="1"/>
</dbReference>
<name>A0A7J3ZLR3_9CREN</name>
<keyword evidence="1" id="KW-1133">Transmembrane helix</keyword>
<dbReference type="InterPro" id="IPR003593">
    <property type="entry name" value="AAA+_ATPase"/>
</dbReference>
<dbReference type="CDD" id="cd01127">
    <property type="entry name" value="TrwB_TraG_TraD_VirD4"/>
    <property type="match status" value="1"/>
</dbReference>
<evidence type="ECO:0000313" key="3">
    <source>
        <dbReference type="EMBL" id="HHQ80842.1"/>
    </source>
</evidence>
<comment type="caution">
    <text evidence="3">The sequence shown here is derived from an EMBL/GenBank/DDBJ whole genome shotgun (WGS) entry which is preliminary data.</text>
</comment>
<dbReference type="Pfam" id="PF05707">
    <property type="entry name" value="Zot"/>
    <property type="match status" value="1"/>
</dbReference>
<sequence length="541" mass="60898">MALGLLVMRELYERLKDALINLLDTLSNGALGLLKRLSDNLSVFFPALAMLVFLVVLLSVVFLKARAARKTKEDYAWRLRVLDLQKHVESLVSIQSLLRERVLSWNTTGYFMLGYARQGLEFFLCVKGLTKVQAEVIESFLKTLEPNIKWGRVRRAECPKFTPSNGLEELEKPVSSLLKSIGKSAWRMGSVQDLLDNEKSGDRIIAFARSKQDGRPVGIRVSELYRHVGIFGSTGSGKTTTASIIAVQAALSEQSVVVLDWHGEYRDIFAKLKAKLKREKVPEVQVLNPVRSKVSINPLDGGIEETIDVLEDVFSLTPPQAATLYKVLKESRGVRSLHQLTLLLDSSYHESYWERELRAALVRRLEAINSSEGRILFSDKQSELPLNPRTILIVDLSEIKNYTLKRLYALTLLRVLFQRGQNRGLQKTVLVLDEAHNLLPKAKENFVSRMLAESRKFGIGLILITQSPSSINVEFVKNLNTKIVHSLKTGMDIEIVEESMALDNEKASTLPLLEVGEALFSSPSNPIPIHIVVEVPYDWLR</sequence>
<dbReference type="InterPro" id="IPR002789">
    <property type="entry name" value="HerA_central"/>
</dbReference>
<dbReference type="AlphaFoldDB" id="A0A7J3ZLR3"/>
<dbReference type="SUPFAM" id="SSF52540">
    <property type="entry name" value="P-loop containing nucleoside triphosphate hydrolases"/>
    <property type="match status" value="1"/>
</dbReference>
<proteinExistence type="predicted"/>
<evidence type="ECO:0000259" key="2">
    <source>
        <dbReference type="SMART" id="SM00382"/>
    </source>
</evidence>
<accession>A0A7J3ZLR3</accession>
<reference evidence="3" key="1">
    <citation type="journal article" date="2020" name="mSystems">
        <title>Genome- and Community-Level Interaction Insights into Carbon Utilization and Element Cycling Functions of Hydrothermarchaeota in Hydrothermal Sediment.</title>
        <authorList>
            <person name="Zhou Z."/>
            <person name="Liu Y."/>
            <person name="Xu W."/>
            <person name="Pan J."/>
            <person name="Luo Z.H."/>
            <person name="Li M."/>
        </authorList>
    </citation>
    <scope>NUCLEOTIDE SEQUENCE [LARGE SCALE GENOMIC DNA]</scope>
    <source>
        <strain evidence="3">SpSt-1116</strain>
    </source>
</reference>
<keyword evidence="1" id="KW-0472">Membrane</keyword>
<dbReference type="EMBL" id="DRZC01000076">
    <property type="protein sequence ID" value="HHQ80842.1"/>
    <property type="molecule type" value="Genomic_DNA"/>
</dbReference>
<keyword evidence="3" id="KW-0067">ATP-binding</keyword>
<feature type="transmembrane region" description="Helical" evidence="1">
    <location>
        <begin position="43"/>
        <end position="63"/>
    </location>
</feature>
<protein>
    <submittedName>
        <fullName evidence="3">ATP-binding protein</fullName>
    </submittedName>
</protein>
<feature type="domain" description="AAA+ ATPase" evidence="2">
    <location>
        <begin position="224"/>
        <end position="489"/>
    </location>
</feature>
<dbReference type="SMART" id="SM00382">
    <property type="entry name" value="AAA"/>
    <property type="match status" value="1"/>
</dbReference>
<dbReference type="InterPro" id="IPR027417">
    <property type="entry name" value="P-loop_NTPase"/>
</dbReference>
<dbReference type="GO" id="GO:0005524">
    <property type="term" value="F:ATP binding"/>
    <property type="evidence" value="ECO:0007669"/>
    <property type="project" value="UniProtKB-KW"/>
</dbReference>
<keyword evidence="1" id="KW-0812">Transmembrane</keyword>
<evidence type="ECO:0000256" key="1">
    <source>
        <dbReference type="SAM" id="Phobius"/>
    </source>
</evidence>
<dbReference type="Gene3D" id="3.40.50.300">
    <property type="entry name" value="P-loop containing nucleotide triphosphate hydrolases"/>
    <property type="match status" value="2"/>
</dbReference>